<keyword evidence="6 10" id="KW-0460">Magnesium</keyword>
<feature type="binding site" evidence="10">
    <location>
        <position position="177"/>
    </location>
    <ligand>
        <name>substrate</name>
    </ligand>
</feature>
<evidence type="ECO:0000256" key="7">
    <source>
        <dbReference type="ARBA" id="ARBA00023080"/>
    </source>
</evidence>
<dbReference type="Gene3D" id="3.90.950.10">
    <property type="match status" value="1"/>
</dbReference>
<keyword evidence="7 10" id="KW-0546">Nucleotide metabolism</keyword>
<dbReference type="AlphaFoldDB" id="A0A2M7RHH4"/>
<evidence type="ECO:0000256" key="5">
    <source>
        <dbReference type="ARBA" id="ARBA00022801"/>
    </source>
</evidence>
<comment type="subunit">
    <text evidence="2 10">Homodimer.</text>
</comment>
<comment type="cofactor">
    <cofactor evidence="10">
        <name>Mg(2+)</name>
        <dbReference type="ChEBI" id="CHEBI:18420"/>
    </cofactor>
    <text evidence="10">Binds 1 Mg(2+) ion per subunit.</text>
</comment>
<comment type="similarity">
    <text evidence="1 10 11">Belongs to the HAM1 NTPase family.</text>
</comment>
<comment type="caution">
    <text evidence="12">The sequence shown here is derived from an EMBL/GenBank/DDBJ whole genome shotgun (WGS) entry which is preliminary data.</text>
</comment>
<dbReference type="GO" id="GO:0036222">
    <property type="term" value="F:XTP diphosphatase activity"/>
    <property type="evidence" value="ECO:0007669"/>
    <property type="project" value="UniProtKB-UniRule"/>
</dbReference>
<comment type="catalytic activity">
    <reaction evidence="8 10">
        <text>dITP + H2O = dIMP + diphosphate + H(+)</text>
        <dbReference type="Rhea" id="RHEA:28342"/>
        <dbReference type="ChEBI" id="CHEBI:15377"/>
        <dbReference type="ChEBI" id="CHEBI:15378"/>
        <dbReference type="ChEBI" id="CHEBI:33019"/>
        <dbReference type="ChEBI" id="CHEBI:61194"/>
        <dbReference type="ChEBI" id="CHEBI:61382"/>
        <dbReference type="EC" id="3.6.1.66"/>
    </reaction>
</comment>
<dbReference type="GO" id="GO:0009117">
    <property type="term" value="P:nucleotide metabolic process"/>
    <property type="evidence" value="ECO:0007669"/>
    <property type="project" value="UniProtKB-KW"/>
</dbReference>
<feature type="binding site" evidence="10">
    <location>
        <position position="70"/>
    </location>
    <ligand>
        <name>substrate</name>
    </ligand>
</feature>
<protein>
    <recommendedName>
        <fullName evidence="10">dITP/XTP pyrophosphatase</fullName>
        <ecNumber evidence="10">3.6.1.66</ecNumber>
    </recommendedName>
    <alternativeName>
        <fullName evidence="10">Non-canonical purine NTP pyrophosphatase</fullName>
    </alternativeName>
    <alternativeName>
        <fullName evidence="10">Non-standard purine NTP pyrophosphatase</fullName>
    </alternativeName>
    <alternativeName>
        <fullName evidence="10">Nucleoside-triphosphate diphosphatase</fullName>
    </alternativeName>
    <alternativeName>
        <fullName evidence="10">Nucleoside-triphosphate pyrophosphatase</fullName>
        <shortName evidence="10">NTPase</shortName>
    </alternativeName>
</protein>
<evidence type="ECO:0000256" key="1">
    <source>
        <dbReference type="ARBA" id="ARBA00008023"/>
    </source>
</evidence>
<dbReference type="InterPro" id="IPR029001">
    <property type="entry name" value="ITPase-like_fam"/>
</dbReference>
<dbReference type="GO" id="GO:0017111">
    <property type="term" value="F:ribonucleoside triphosphate phosphatase activity"/>
    <property type="evidence" value="ECO:0007669"/>
    <property type="project" value="InterPro"/>
</dbReference>
<dbReference type="InterPro" id="IPR020922">
    <property type="entry name" value="dITP/XTP_pyrophosphatase"/>
</dbReference>
<feature type="active site" description="Proton acceptor" evidence="10">
    <location>
        <position position="69"/>
    </location>
</feature>
<reference evidence="12 13" key="1">
    <citation type="submission" date="2017-09" db="EMBL/GenBank/DDBJ databases">
        <title>Depth-based differentiation of microbial function through sediment-hosted aquifers and enrichment of novel symbionts in the deep terrestrial subsurface.</title>
        <authorList>
            <person name="Probst A.J."/>
            <person name="Ladd B."/>
            <person name="Jarett J.K."/>
            <person name="Geller-Mcgrath D.E."/>
            <person name="Sieber C.M."/>
            <person name="Emerson J.B."/>
            <person name="Anantharaman K."/>
            <person name="Thomas B.C."/>
            <person name="Malmstrom R."/>
            <person name="Stieglmeier M."/>
            <person name="Klingl A."/>
            <person name="Woyke T."/>
            <person name="Ryan C.M."/>
            <person name="Banfield J.F."/>
        </authorList>
    </citation>
    <scope>NUCLEOTIDE SEQUENCE [LARGE SCALE GENOMIC DNA]</scope>
    <source>
        <strain evidence="12">CG_4_10_14_0_8_um_filter_42_10</strain>
    </source>
</reference>
<comment type="catalytic activity">
    <reaction evidence="10">
        <text>ITP + H2O = IMP + diphosphate + H(+)</text>
        <dbReference type="Rhea" id="RHEA:29399"/>
        <dbReference type="ChEBI" id="CHEBI:15377"/>
        <dbReference type="ChEBI" id="CHEBI:15378"/>
        <dbReference type="ChEBI" id="CHEBI:33019"/>
        <dbReference type="ChEBI" id="CHEBI:58053"/>
        <dbReference type="ChEBI" id="CHEBI:61402"/>
        <dbReference type="EC" id="3.6.1.66"/>
    </reaction>
</comment>
<dbReference type="GO" id="GO:0005829">
    <property type="term" value="C:cytosol"/>
    <property type="evidence" value="ECO:0007669"/>
    <property type="project" value="TreeGrafter"/>
</dbReference>
<dbReference type="PANTHER" id="PTHR11067">
    <property type="entry name" value="INOSINE TRIPHOSPHATE PYROPHOSPHATASE/HAM1 PROTEIN"/>
    <property type="match status" value="1"/>
</dbReference>
<organism evidence="12 13">
    <name type="scientific">Candidatus Kerfeldbacteria bacterium CG_4_10_14_0_8_um_filter_42_10</name>
    <dbReference type="NCBI Taxonomy" id="2014248"/>
    <lineage>
        <taxon>Bacteria</taxon>
        <taxon>Candidatus Kerfeldiibacteriota</taxon>
    </lineage>
</organism>
<dbReference type="InterPro" id="IPR002637">
    <property type="entry name" value="RdgB/HAM1"/>
</dbReference>
<gene>
    <name evidence="12" type="primary">rdgB</name>
    <name evidence="12" type="ORF">COY66_05445</name>
</gene>
<keyword evidence="5 10" id="KW-0378">Hydrolase</keyword>
<keyword evidence="3 10" id="KW-0479">Metal-binding</keyword>
<keyword evidence="4 10" id="KW-0547">Nucleotide-binding</keyword>
<dbReference type="GO" id="GO:0036220">
    <property type="term" value="F:ITP diphosphatase activity"/>
    <property type="evidence" value="ECO:0007669"/>
    <property type="project" value="UniProtKB-UniRule"/>
</dbReference>
<evidence type="ECO:0000256" key="2">
    <source>
        <dbReference type="ARBA" id="ARBA00011738"/>
    </source>
</evidence>
<feature type="binding site" evidence="10">
    <location>
        <begin position="182"/>
        <end position="183"/>
    </location>
    <ligand>
        <name>substrate</name>
    </ligand>
</feature>
<evidence type="ECO:0000256" key="8">
    <source>
        <dbReference type="ARBA" id="ARBA00051875"/>
    </source>
</evidence>
<evidence type="ECO:0000256" key="3">
    <source>
        <dbReference type="ARBA" id="ARBA00022723"/>
    </source>
</evidence>
<dbReference type="Proteomes" id="UP000230779">
    <property type="component" value="Unassembled WGS sequence"/>
</dbReference>
<evidence type="ECO:0000256" key="10">
    <source>
        <dbReference type="HAMAP-Rule" id="MF_01405"/>
    </source>
</evidence>
<dbReference type="GO" id="GO:0035870">
    <property type="term" value="F:dITP diphosphatase activity"/>
    <property type="evidence" value="ECO:0007669"/>
    <property type="project" value="UniProtKB-UniRule"/>
</dbReference>
<dbReference type="PANTHER" id="PTHR11067:SF9">
    <property type="entry name" value="INOSINE TRIPHOSPHATE PYROPHOSPHATASE"/>
    <property type="match status" value="1"/>
</dbReference>
<comment type="caution">
    <text evidence="10">Lacks conserved residue(s) required for the propagation of feature annotation.</text>
</comment>
<dbReference type="GO" id="GO:0009146">
    <property type="term" value="P:purine nucleoside triphosphate catabolic process"/>
    <property type="evidence" value="ECO:0007669"/>
    <property type="project" value="UniProtKB-UniRule"/>
</dbReference>
<comment type="catalytic activity">
    <reaction evidence="9 10">
        <text>XTP + H2O = XMP + diphosphate + H(+)</text>
        <dbReference type="Rhea" id="RHEA:28610"/>
        <dbReference type="ChEBI" id="CHEBI:15377"/>
        <dbReference type="ChEBI" id="CHEBI:15378"/>
        <dbReference type="ChEBI" id="CHEBI:33019"/>
        <dbReference type="ChEBI" id="CHEBI:57464"/>
        <dbReference type="ChEBI" id="CHEBI:61314"/>
        <dbReference type="EC" id="3.6.1.66"/>
    </reaction>
</comment>
<dbReference type="HAMAP" id="MF_01405">
    <property type="entry name" value="Non_canon_purine_NTPase"/>
    <property type="match status" value="1"/>
</dbReference>
<name>A0A2M7RHH4_9BACT</name>
<feature type="binding site" evidence="10">
    <location>
        <begin position="7"/>
        <end position="12"/>
    </location>
    <ligand>
        <name>substrate</name>
    </ligand>
</feature>
<dbReference type="SUPFAM" id="SSF52972">
    <property type="entry name" value="ITPase-like"/>
    <property type="match status" value="1"/>
</dbReference>
<dbReference type="EC" id="3.6.1.66" evidence="10"/>
<dbReference type="GO" id="GO:0046872">
    <property type="term" value="F:metal ion binding"/>
    <property type="evidence" value="ECO:0007669"/>
    <property type="project" value="UniProtKB-KW"/>
</dbReference>
<dbReference type="NCBIfam" id="TIGR00042">
    <property type="entry name" value="RdgB/HAM1 family non-canonical purine NTP pyrophosphatase"/>
    <property type="match status" value="1"/>
</dbReference>
<evidence type="ECO:0000313" key="13">
    <source>
        <dbReference type="Proteomes" id="UP000230779"/>
    </source>
</evidence>
<comment type="function">
    <text evidence="10">Pyrophosphatase that catalyzes the hydrolysis of nucleoside triphosphates to their monophosphate derivatives, with a high preference for the non-canonical purine nucleotides XTP (xanthosine triphosphate), dITP (deoxyinosine triphosphate) and ITP. Seems to function as a house-cleaning enzyme that removes non-canonical purine nucleotides from the nucleotide pool, thus preventing their incorporation into DNA/RNA and avoiding chromosomal lesions.</text>
</comment>
<dbReference type="EMBL" id="PFMD01000063">
    <property type="protein sequence ID" value="PIY95951.1"/>
    <property type="molecule type" value="Genomic_DNA"/>
</dbReference>
<evidence type="ECO:0000313" key="12">
    <source>
        <dbReference type="EMBL" id="PIY95951.1"/>
    </source>
</evidence>
<dbReference type="FunFam" id="3.90.950.10:FF:000001">
    <property type="entry name" value="dITP/XTP pyrophosphatase"/>
    <property type="match status" value="1"/>
</dbReference>
<evidence type="ECO:0000256" key="6">
    <source>
        <dbReference type="ARBA" id="ARBA00022842"/>
    </source>
</evidence>
<evidence type="ECO:0000256" key="9">
    <source>
        <dbReference type="ARBA" id="ARBA00052017"/>
    </source>
</evidence>
<dbReference type="CDD" id="cd00515">
    <property type="entry name" value="HAM1"/>
    <property type="match status" value="1"/>
</dbReference>
<sequence length="201" mass="22663">MKLIFASRNPGKIKEIKQLLNELEIEILSVDEAGITEEITEDGKTLEENALKKSRFVAEKSKGWAIADDTGLFIKALDNAPGINTNRWAGENASDRDLIDYTLSKLKGVPKEERKAYFKTVVVLYAPAGKNWIFSGKVKGRIVEEPTGKPRAKLPYDLIFIPKGEKRTFAEMSDKEKNCISHRGIALKKLKEFLAKREKLL</sequence>
<evidence type="ECO:0000256" key="11">
    <source>
        <dbReference type="RuleBase" id="RU003781"/>
    </source>
</evidence>
<feature type="binding site" evidence="10">
    <location>
        <position position="69"/>
    </location>
    <ligand>
        <name>Mg(2+)</name>
        <dbReference type="ChEBI" id="CHEBI:18420"/>
    </ligand>
</feature>
<evidence type="ECO:0000256" key="4">
    <source>
        <dbReference type="ARBA" id="ARBA00022741"/>
    </source>
</evidence>
<dbReference type="Pfam" id="PF01725">
    <property type="entry name" value="Ham1p_like"/>
    <property type="match status" value="1"/>
</dbReference>
<dbReference type="GO" id="GO:0000166">
    <property type="term" value="F:nucleotide binding"/>
    <property type="evidence" value="ECO:0007669"/>
    <property type="project" value="UniProtKB-KW"/>
</dbReference>
<proteinExistence type="inferred from homology"/>
<accession>A0A2M7RHH4</accession>